<evidence type="ECO:0000256" key="6">
    <source>
        <dbReference type="ARBA" id="ARBA00023136"/>
    </source>
</evidence>
<comment type="subcellular location">
    <subcellularLocation>
        <location evidence="1">Cell membrane</location>
        <topology evidence="1">Multi-pass membrane protein</topology>
    </subcellularLocation>
</comment>
<feature type="transmembrane region" description="Helical" evidence="7">
    <location>
        <begin position="216"/>
        <end position="249"/>
    </location>
</feature>
<evidence type="ECO:0000256" key="5">
    <source>
        <dbReference type="ARBA" id="ARBA00022989"/>
    </source>
</evidence>
<protein>
    <recommendedName>
        <fullName evidence="12">Prepilin peptidase</fullName>
    </recommendedName>
</protein>
<feature type="domain" description="Prepilin peptidase A24 N-terminal" evidence="9">
    <location>
        <begin position="19"/>
        <end position="102"/>
    </location>
</feature>
<dbReference type="GO" id="GO:0006465">
    <property type="term" value="P:signal peptide processing"/>
    <property type="evidence" value="ECO:0007669"/>
    <property type="project" value="TreeGrafter"/>
</dbReference>
<comment type="similarity">
    <text evidence="2">Belongs to the peptidase A24 family.</text>
</comment>
<evidence type="ECO:0000256" key="1">
    <source>
        <dbReference type="ARBA" id="ARBA00004651"/>
    </source>
</evidence>
<evidence type="ECO:0000256" key="7">
    <source>
        <dbReference type="SAM" id="Phobius"/>
    </source>
</evidence>
<feature type="transmembrane region" description="Helical" evidence="7">
    <location>
        <begin position="132"/>
        <end position="149"/>
    </location>
</feature>
<evidence type="ECO:0000259" key="8">
    <source>
        <dbReference type="Pfam" id="PF01478"/>
    </source>
</evidence>
<feature type="transmembrane region" description="Helical" evidence="7">
    <location>
        <begin position="84"/>
        <end position="102"/>
    </location>
</feature>
<dbReference type="InterPro" id="IPR000045">
    <property type="entry name" value="Prepilin_IV_endopep_pep"/>
</dbReference>
<evidence type="ECO:0000259" key="9">
    <source>
        <dbReference type="Pfam" id="PF06750"/>
    </source>
</evidence>
<dbReference type="OrthoDB" id="9789291at2"/>
<dbReference type="GO" id="GO:0004190">
    <property type="term" value="F:aspartic-type endopeptidase activity"/>
    <property type="evidence" value="ECO:0007669"/>
    <property type="project" value="InterPro"/>
</dbReference>
<evidence type="ECO:0000256" key="2">
    <source>
        <dbReference type="ARBA" id="ARBA00005801"/>
    </source>
</evidence>
<sequence>MCPVSEILCSWLFPIGAFVLGACVGSFLNVVILRTPRGESVVRPGSRCAACGEPLRAHDNLPLVGWLLRFGRARCCGARISPRYPFVELLTALLFLAVWLSFSPTKAGVGMLFLSLLIVAGFIDLDHGIIPDWLTIGGACLGLVLSLLVPELHGLVGEAGAFGGAGEAFFFSADHVRGFLGGAQGLLIGSGVLLWIALVAELCLKKEAMGFGDVKFVGMIGAFCGWEGAVFSIFAGAILGTLGIGLLPIFKGRAALLPQAVPFGPMLAAAATLYFLWAESWVKRMLAGFAEALGA</sequence>
<dbReference type="Proteomes" id="UP000070058">
    <property type="component" value="Unassembled WGS sequence"/>
</dbReference>
<reference evidence="11" key="1">
    <citation type="submission" date="2016-02" db="EMBL/GenBank/DDBJ databases">
        <authorList>
            <person name="Sanders J.G."/>
            <person name="Lin J.Y."/>
            <person name="Wertz J.T."/>
            <person name="Russell J.A."/>
            <person name="Moreau C.S."/>
            <person name="Powell S."/>
        </authorList>
    </citation>
    <scope>NUCLEOTIDE SEQUENCE [LARGE SCALE GENOMIC DNA]</scope>
    <source>
        <strain evidence="11">CAG34</strain>
    </source>
</reference>
<evidence type="ECO:0000256" key="4">
    <source>
        <dbReference type="ARBA" id="ARBA00022692"/>
    </source>
</evidence>
<keyword evidence="11" id="KW-1185">Reference proteome</keyword>
<organism evidence="10 11">
    <name type="scientific">Cephaloticoccus primus</name>
    <dbReference type="NCBI Taxonomy" id="1548207"/>
    <lineage>
        <taxon>Bacteria</taxon>
        <taxon>Pseudomonadati</taxon>
        <taxon>Verrucomicrobiota</taxon>
        <taxon>Opitutia</taxon>
        <taxon>Opitutales</taxon>
        <taxon>Opitutaceae</taxon>
        <taxon>Cephaloticoccus</taxon>
    </lineage>
</organism>
<keyword evidence="5 7" id="KW-1133">Transmembrane helix</keyword>
<dbReference type="STRING" id="1548207.AXK11_00065"/>
<proteinExistence type="inferred from homology"/>
<dbReference type="InterPro" id="IPR050882">
    <property type="entry name" value="Prepilin_peptidase/N-MTase"/>
</dbReference>
<dbReference type="AlphaFoldDB" id="A0A139ST43"/>
<feature type="domain" description="Prepilin type IV endopeptidase peptidase" evidence="8">
    <location>
        <begin position="111"/>
        <end position="242"/>
    </location>
</feature>
<dbReference type="Pfam" id="PF01478">
    <property type="entry name" value="Peptidase_A24"/>
    <property type="match status" value="1"/>
</dbReference>
<dbReference type="RefSeq" id="WP_068628670.1">
    <property type="nucleotide sequence ID" value="NZ_LSZQ01000012.1"/>
</dbReference>
<dbReference type="GO" id="GO:0005886">
    <property type="term" value="C:plasma membrane"/>
    <property type="evidence" value="ECO:0007669"/>
    <property type="project" value="UniProtKB-SubCell"/>
</dbReference>
<comment type="caution">
    <text evidence="10">The sequence shown here is derived from an EMBL/GenBank/DDBJ whole genome shotgun (WGS) entry which is preliminary data.</text>
</comment>
<dbReference type="PANTHER" id="PTHR30487">
    <property type="entry name" value="TYPE 4 PREPILIN-LIKE PROTEINS LEADER PEPTIDE-PROCESSING ENZYME"/>
    <property type="match status" value="1"/>
</dbReference>
<evidence type="ECO:0000313" key="10">
    <source>
        <dbReference type="EMBL" id="KXU37749.1"/>
    </source>
</evidence>
<dbReference type="Gene3D" id="1.20.120.1220">
    <property type="match status" value="1"/>
</dbReference>
<keyword evidence="3" id="KW-1003">Cell membrane</keyword>
<dbReference type="EMBL" id="LSZQ01000012">
    <property type="protein sequence ID" value="KXU37749.1"/>
    <property type="molecule type" value="Genomic_DNA"/>
</dbReference>
<feature type="transmembrane region" description="Helical" evidence="7">
    <location>
        <begin position="12"/>
        <end position="33"/>
    </location>
</feature>
<dbReference type="PANTHER" id="PTHR30487:SF0">
    <property type="entry name" value="PREPILIN LEADER PEPTIDASE_N-METHYLTRANSFERASE-RELATED"/>
    <property type="match status" value="1"/>
</dbReference>
<feature type="transmembrane region" description="Helical" evidence="7">
    <location>
        <begin position="255"/>
        <end position="277"/>
    </location>
</feature>
<keyword evidence="6 7" id="KW-0472">Membrane</keyword>
<dbReference type="InterPro" id="IPR010627">
    <property type="entry name" value="Prepilin_pept_A24_N"/>
</dbReference>
<accession>A0A139ST43</accession>
<evidence type="ECO:0008006" key="12">
    <source>
        <dbReference type="Google" id="ProtNLM"/>
    </source>
</evidence>
<gene>
    <name evidence="10" type="ORF">AXK11_00065</name>
</gene>
<evidence type="ECO:0000313" key="11">
    <source>
        <dbReference type="Proteomes" id="UP000070058"/>
    </source>
</evidence>
<evidence type="ECO:0000256" key="3">
    <source>
        <dbReference type="ARBA" id="ARBA00022475"/>
    </source>
</evidence>
<name>A0A139ST43_9BACT</name>
<dbReference type="Pfam" id="PF06750">
    <property type="entry name" value="A24_N_bact"/>
    <property type="match status" value="1"/>
</dbReference>
<keyword evidence="4 7" id="KW-0812">Transmembrane</keyword>
<feature type="transmembrane region" description="Helical" evidence="7">
    <location>
        <begin position="108"/>
        <end position="125"/>
    </location>
</feature>
<feature type="transmembrane region" description="Helical" evidence="7">
    <location>
        <begin position="179"/>
        <end position="204"/>
    </location>
</feature>